<dbReference type="EMBL" id="MU003692">
    <property type="protein sequence ID" value="KAF2817773.1"/>
    <property type="molecule type" value="Genomic_DNA"/>
</dbReference>
<accession>A0A6A6ZAP1</accession>
<evidence type="ECO:0000313" key="3">
    <source>
        <dbReference type="RefSeq" id="XP_033584737.1"/>
    </source>
</evidence>
<dbReference type="AlphaFoldDB" id="A0A6A6ZAP1"/>
<dbReference type="GeneID" id="54465662"/>
<dbReference type="OrthoDB" id="10392993at2759"/>
<dbReference type="Proteomes" id="UP000504636">
    <property type="component" value="Unplaced"/>
</dbReference>
<keyword evidence="2" id="KW-1185">Reference proteome</keyword>
<reference evidence="3" key="3">
    <citation type="submission" date="2025-04" db="UniProtKB">
        <authorList>
            <consortium name="RefSeq"/>
        </authorList>
    </citation>
    <scope>IDENTIFICATION</scope>
    <source>
        <strain evidence="3">CBS 304.34</strain>
    </source>
</reference>
<evidence type="ECO:0000313" key="1">
    <source>
        <dbReference type="EMBL" id="KAF2817773.1"/>
    </source>
</evidence>
<reference evidence="1 3" key="1">
    <citation type="journal article" date="2020" name="Stud. Mycol.">
        <title>101 Dothideomycetes genomes: a test case for predicting lifestyles and emergence of pathogens.</title>
        <authorList>
            <person name="Haridas S."/>
            <person name="Albert R."/>
            <person name="Binder M."/>
            <person name="Bloem J."/>
            <person name="Labutti K."/>
            <person name="Salamov A."/>
            <person name="Andreopoulos B."/>
            <person name="Baker S."/>
            <person name="Barry K."/>
            <person name="Bills G."/>
            <person name="Bluhm B."/>
            <person name="Cannon C."/>
            <person name="Castanera R."/>
            <person name="Culley D."/>
            <person name="Daum C."/>
            <person name="Ezra D."/>
            <person name="Gonzalez J."/>
            <person name="Henrissat B."/>
            <person name="Kuo A."/>
            <person name="Liang C."/>
            <person name="Lipzen A."/>
            <person name="Lutzoni F."/>
            <person name="Magnuson J."/>
            <person name="Mondo S."/>
            <person name="Nolan M."/>
            <person name="Ohm R."/>
            <person name="Pangilinan J."/>
            <person name="Park H.-J."/>
            <person name="Ramirez L."/>
            <person name="Alfaro M."/>
            <person name="Sun H."/>
            <person name="Tritt A."/>
            <person name="Yoshinaga Y."/>
            <person name="Zwiers L.-H."/>
            <person name="Turgeon B."/>
            <person name="Goodwin S."/>
            <person name="Spatafora J."/>
            <person name="Crous P."/>
            <person name="Grigoriev I."/>
        </authorList>
    </citation>
    <scope>NUCLEOTIDE SEQUENCE</scope>
    <source>
        <strain evidence="1 3">CBS 304.34</strain>
    </source>
</reference>
<evidence type="ECO:0000313" key="2">
    <source>
        <dbReference type="Proteomes" id="UP000504636"/>
    </source>
</evidence>
<proteinExistence type="predicted"/>
<reference evidence="3" key="2">
    <citation type="submission" date="2020-04" db="EMBL/GenBank/DDBJ databases">
        <authorList>
            <consortium name="NCBI Genome Project"/>
        </authorList>
    </citation>
    <scope>NUCLEOTIDE SEQUENCE</scope>
    <source>
        <strain evidence="3">CBS 304.34</strain>
    </source>
</reference>
<organism evidence="1">
    <name type="scientific">Mytilinidion resinicola</name>
    <dbReference type="NCBI Taxonomy" id="574789"/>
    <lineage>
        <taxon>Eukaryota</taxon>
        <taxon>Fungi</taxon>
        <taxon>Dikarya</taxon>
        <taxon>Ascomycota</taxon>
        <taxon>Pezizomycotina</taxon>
        <taxon>Dothideomycetes</taxon>
        <taxon>Pleosporomycetidae</taxon>
        <taxon>Mytilinidiales</taxon>
        <taxon>Mytilinidiaceae</taxon>
        <taxon>Mytilinidion</taxon>
    </lineage>
</organism>
<name>A0A6A6ZAP1_9PEZI</name>
<dbReference type="RefSeq" id="XP_033584737.1">
    <property type="nucleotide sequence ID" value="XM_033724769.1"/>
</dbReference>
<gene>
    <name evidence="1 3" type="ORF">BDZ99DRAFT_513993</name>
</gene>
<protein>
    <submittedName>
        <fullName evidence="1 3">Uncharacterized protein</fullName>
    </submittedName>
</protein>
<sequence length="267" mass="29706">MSTTTVPSLVTLPAELRQKILSNLFNNTIRINTNGEVLSATPWQLKSTCKLLKANIEKLEELWTHNEDAKLVITSRTELRAMPALITSLKAKAAAAGKTWRGFQEVESKVFHPNGLAQASKREKYALNLAETSFSAAAKKAIVEMTNVADEWRDARAALYPTLDPEITRVLALDITLPDAVAAVLKHPGRRGTIELVLALRGVASMAWTLGQDYTYAYTKKPYVRMQDRKGGVYPRIEWARTFPVEHRGIFESLGAEGSYSMNVQFV</sequence>